<dbReference type="Gene3D" id="1.10.520.10">
    <property type="match status" value="1"/>
</dbReference>
<evidence type="ECO:0000259" key="16">
    <source>
        <dbReference type="PROSITE" id="PS51212"/>
    </source>
</evidence>
<evidence type="ECO:0000259" key="15">
    <source>
        <dbReference type="PROSITE" id="PS50873"/>
    </source>
</evidence>
<dbReference type="SUPFAM" id="SSF47113">
    <property type="entry name" value="Histone-fold"/>
    <property type="match status" value="1"/>
</dbReference>
<dbReference type="GO" id="GO:0020037">
    <property type="term" value="F:heme binding"/>
    <property type="evidence" value="ECO:0007669"/>
    <property type="project" value="InterPro"/>
</dbReference>
<evidence type="ECO:0000256" key="9">
    <source>
        <dbReference type="ARBA" id="ARBA00022989"/>
    </source>
</evidence>
<feature type="domain" description="WSC" evidence="16">
    <location>
        <begin position="585"/>
        <end position="676"/>
    </location>
</feature>
<dbReference type="FunFam" id="1.10.520.10:FF:000020">
    <property type="entry name" value="Peroxisomal ascorbate peroxidase"/>
    <property type="match status" value="1"/>
</dbReference>
<keyword evidence="13" id="KW-0325">Glycoprotein</keyword>
<dbReference type="STRING" id="2004952.A0A2C5ZJA1"/>
<comment type="subcellular location">
    <subcellularLocation>
        <location evidence="2">Membrane</location>
        <topology evidence="2">Single-pass membrane protein</topology>
    </subcellularLocation>
</comment>
<protein>
    <recommendedName>
        <fullName evidence="19">WSC domain-containing protein</fullName>
    </recommendedName>
</protein>
<evidence type="ECO:0000256" key="3">
    <source>
        <dbReference type="ARBA" id="ARBA00005997"/>
    </source>
</evidence>
<accession>A0A2C5ZJA1</accession>
<keyword evidence="18" id="KW-1185">Reference proteome</keyword>
<dbReference type="InterPro" id="IPR029003">
    <property type="entry name" value="CENP-S/Mhf1"/>
</dbReference>
<dbReference type="Proteomes" id="UP000226431">
    <property type="component" value="Unassembled WGS sequence"/>
</dbReference>
<comment type="caution">
    <text evidence="17">The sequence shown here is derived from an EMBL/GenBank/DDBJ whole genome shotgun (WGS) entry which is preliminary data.</text>
</comment>
<dbReference type="OrthoDB" id="5985073at2759"/>
<dbReference type="InterPro" id="IPR002016">
    <property type="entry name" value="Haem_peroxidase"/>
</dbReference>
<evidence type="ECO:0000256" key="5">
    <source>
        <dbReference type="ARBA" id="ARBA00022617"/>
    </source>
</evidence>
<dbReference type="Pfam" id="PF00141">
    <property type="entry name" value="peroxidase"/>
    <property type="match status" value="1"/>
</dbReference>
<dbReference type="InterPro" id="IPR019794">
    <property type="entry name" value="Peroxidases_AS"/>
</dbReference>
<comment type="function">
    <text evidence="1">Destroys radicals which are normally produced within the cells and which are toxic to biological systems.</text>
</comment>
<dbReference type="InterPro" id="IPR002207">
    <property type="entry name" value="Peroxidase_I"/>
</dbReference>
<comment type="similarity">
    <text evidence="3">Belongs to the peroxidase family. Cytochrome c peroxidase subfamily.</text>
</comment>
<dbReference type="CDD" id="cd22919">
    <property type="entry name" value="HFD_CENP-S"/>
    <property type="match status" value="1"/>
</dbReference>
<dbReference type="InterPro" id="IPR010255">
    <property type="entry name" value="Haem_peroxidase_sf"/>
</dbReference>
<dbReference type="Gene3D" id="1.10.420.10">
    <property type="entry name" value="Peroxidase, domain 2"/>
    <property type="match status" value="1"/>
</dbReference>
<dbReference type="Pfam" id="PF01822">
    <property type="entry name" value="WSC"/>
    <property type="match status" value="2"/>
</dbReference>
<dbReference type="Gene3D" id="1.10.20.10">
    <property type="entry name" value="Histone, subunit A"/>
    <property type="match status" value="1"/>
</dbReference>
<evidence type="ECO:0008006" key="19">
    <source>
        <dbReference type="Google" id="ProtNLM"/>
    </source>
</evidence>
<keyword evidence="12" id="KW-0472">Membrane</keyword>
<evidence type="ECO:0000256" key="8">
    <source>
        <dbReference type="ARBA" id="ARBA00022729"/>
    </source>
</evidence>
<dbReference type="PROSITE" id="PS51212">
    <property type="entry name" value="WSC"/>
    <property type="match status" value="2"/>
</dbReference>
<dbReference type="PROSITE" id="PS00436">
    <property type="entry name" value="PEROXIDASE_2"/>
    <property type="match status" value="1"/>
</dbReference>
<dbReference type="SUPFAM" id="SSF48113">
    <property type="entry name" value="Heme-dependent peroxidases"/>
    <property type="match status" value="1"/>
</dbReference>
<evidence type="ECO:0000256" key="6">
    <source>
        <dbReference type="ARBA" id="ARBA00022692"/>
    </source>
</evidence>
<evidence type="ECO:0000256" key="12">
    <source>
        <dbReference type="ARBA" id="ARBA00023136"/>
    </source>
</evidence>
<dbReference type="GO" id="GO:0071821">
    <property type="term" value="C:FANCM-MHF complex"/>
    <property type="evidence" value="ECO:0007669"/>
    <property type="project" value="InterPro"/>
</dbReference>
<dbReference type="GO" id="GO:0006979">
    <property type="term" value="P:response to oxidative stress"/>
    <property type="evidence" value="ECO:0007669"/>
    <property type="project" value="InterPro"/>
</dbReference>
<keyword evidence="9" id="KW-1133">Transmembrane helix</keyword>
<evidence type="ECO:0000256" key="1">
    <source>
        <dbReference type="ARBA" id="ARBA00003917"/>
    </source>
</evidence>
<dbReference type="InterPro" id="IPR009072">
    <property type="entry name" value="Histone-fold"/>
</dbReference>
<dbReference type="GO" id="GO:0004601">
    <property type="term" value="F:peroxidase activity"/>
    <property type="evidence" value="ECO:0007669"/>
    <property type="project" value="UniProtKB-KW"/>
</dbReference>
<keyword evidence="11" id="KW-0408">Iron</keyword>
<dbReference type="InterPro" id="IPR051836">
    <property type="entry name" value="Kremen_rcpt"/>
</dbReference>
<evidence type="ECO:0000256" key="2">
    <source>
        <dbReference type="ARBA" id="ARBA00004167"/>
    </source>
</evidence>
<dbReference type="PROSITE" id="PS50873">
    <property type="entry name" value="PEROXIDASE_4"/>
    <property type="match status" value="1"/>
</dbReference>
<proteinExistence type="inferred from homology"/>
<keyword evidence="8 14" id="KW-0732">Signal</keyword>
<name>A0A2C5ZJA1_9HYPO</name>
<dbReference type="Pfam" id="PF15630">
    <property type="entry name" value="CENP-S"/>
    <property type="match status" value="1"/>
</dbReference>
<dbReference type="EMBL" id="NJES01000050">
    <property type="protein sequence ID" value="PHH79301.1"/>
    <property type="molecule type" value="Genomic_DNA"/>
</dbReference>
<dbReference type="PANTHER" id="PTHR24269:SF16">
    <property type="entry name" value="PROTEIN SLG1"/>
    <property type="match status" value="1"/>
</dbReference>
<dbReference type="PRINTS" id="PR00458">
    <property type="entry name" value="PEROXIDASE"/>
</dbReference>
<evidence type="ECO:0000256" key="7">
    <source>
        <dbReference type="ARBA" id="ARBA00022723"/>
    </source>
</evidence>
<evidence type="ECO:0000256" key="11">
    <source>
        <dbReference type="ARBA" id="ARBA00023004"/>
    </source>
</evidence>
<evidence type="ECO:0000256" key="4">
    <source>
        <dbReference type="ARBA" id="ARBA00022559"/>
    </source>
</evidence>
<evidence type="ECO:0000256" key="13">
    <source>
        <dbReference type="ARBA" id="ARBA00023180"/>
    </source>
</evidence>
<keyword evidence="7" id="KW-0479">Metal-binding</keyword>
<dbReference type="PANTHER" id="PTHR24269">
    <property type="entry name" value="KREMEN PROTEIN"/>
    <property type="match status" value="1"/>
</dbReference>
<reference evidence="17 18" key="1">
    <citation type="submission" date="2017-06" db="EMBL/GenBank/DDBJ databases">
        <title>Ant-infecting Ophiocordyceps genomes reveal a high diversity of potential behavioral manipulation genes and a possible major role for enterotoxins.</title>
        <authorList>
            <person name="De Bekker C."/>
            <person name="Evans H.C."/>
            <person name="Brachmann A."/>
            <person name="Hughes D.P."/>
        </authorList>
    </citation>
    <scope>NUCLEOTIDE SEQUENCE [LARGE SCALE GENOMIC DNA]</scope>
    <source>
        <strain evidence="17 18">Map16</strain>
    </source>
</reference>
<keyword evidence="10" id="KW-0560">Oxidoreductase</keyword>
<dbReference type="SMART" id="SM00321">
    <property type="entry name" value="WSC"/>
    <property type="match status" value="2"/>
</dbReference>
<evidence type="ECO:0000256" key="10">
    <source>
        <dbReference type="ARBA" id="ARBA00023002"/>
    </source>
</evidence>
<keyword evidence="6" id="KW-0812">Transmembrane</keyword>
<dbReference type="GO" id="GO:0046982">
    <property type="term" value="F:protein heterodimerization activity"/>
    <property type="evidence" value="ECO:0007669"/>
    <property type="project" value="InterPro"/>
</dbReference>
<evidence type="ECO:0000313" key="18">
    <source>
        <dbReference type="Proteomes" id="UP000226431"/>
    </source>
</evidence>
<evidence type="ECO:0000313" key="17">
    <source>
        <dbReference type="EMBL" id="PHH79301.1"/>
    </source>
</evidence>
<evidence type="ECO:0000256" key="14">
    <source>
        <dbReference type="SAM" id="SignalP"/>
    </source>
</evidence>
<feature type="domain" description="WSC" evidence="16">
    <location>
        <begin position="697"/>
        <end position="789"/>
    </location>
</feature>
<gene>
    <name evidence="17" type="ORF">CDD80_5202</name>
</gene>
<keyword evidence="5" id="KW-0349">Heme</keyword>
<organism evidence="17 18">
    <name type="scientific">Ophiocordyceps camponoti-rufipedis</name>
    <dbReference type="NCBI Taxonomy" id="2004952"/>
    <lineage>
        <taxon>Eukaryota</taxon>
        <taxon>Fungi</taxon>
        <taxon>Dikarya</taxon>
        <taxon>Ascomycota</taxon>
        <taxon>Pezizomycotina</taxon>
        <taxon>Sordariomycetes</taxon>
        <taxon>Hypocreomycetidae</taxon>
        <taxon>Hypocreales</taxon>
        <taxon>Ophiocordycipitaceae</taxon>
        <taxon>Ophiocordyceps</taxon>
    </lineage>
</organism>
<feature type="domain" description="Plant heme peroxidase family profile" evidence="15">
    <location>
        <begin position="103"/>
        <end position="337"/>
    </location>
</feature>
<dbReference type="GO" id="GO:0005886">
    <property type="term" value="C:plasma membrane"/>
    <property type="evidence" value="ECO:0007669"/>
    <property type="project" value="TreeGrafter"/>
</dbReference>
<dbReference type="InterPro" id="IPR002889">
    <property type="entry name" value="WSC_carb-bd"/>
</dbReference>
<dbReference type="GO" id="GO:0046872">
    <property type="term" value="F:metal ion binding"/>
    <property type="evidence" value="ECO:0007669"/>
    <property type="project" value="UniProtKB-KW"/>
</dbReference>
<feature type="signal peptide" evidence="14">
    <location>
        <begin position="1"/>
        <end position="21"/>
    </location>
</feature>
<sequence>MRSSSLLLALAASSIADPTWPSPTDELEEIMYQLFSFGARKFADTVSPCSNEASGPGRQNAAEWLRAAFHDAATANTYFGTGGVDGSLQYELNSGENAGPGQRTTLEFMAPYVSSRASLADLIALGVYTSVRSCGGPAVPFRAGRRDAVAAGSLGVPQPENSAFTFQQQFERIGFSKEEMIQVTACGHTIGGVHQPDFPDIVPRGGLGNGEAPSDSTVDKFDNKVVTEYLAGKTENPLVVGPAARINKNSDFKVFNSDGNKTVQAMADPDVFAATCKKVLQKLMDVVPPGVVLSDPVVPYAVKPVGLQLTLTDGGSTLAWRGRIRVRTNTDGAGDIKSITITYKDRTGSCPSSSSCTIDSTVQGVGRGFDDNFAFFPIEASIPASSGISSFVVTLRRADGSTSLYDNNGKGYPLQDDIIFQAPQSCVLPSTGALTITAAVRNDLAASGARTQIWYREPQSNSPVPRLSLAEVPLEKRRCVGDYTLFGAEFKIQGGLASQAHVDVLAGGGKGTDGFKRVAGFGGTCAEFERAVECRDGKMLTERAVNETTAPASTAPASTAPVSSAPVTTAVVPPVVATHRPAVGGYRLVSCWTEGNQTRALSGVTFSNDTMTLDKCMEFCSKYNYWGTEYGRECYCGNSVSPSSDKAPLSDCNMPCGGNSSEYCGAGNRLELYSTTSAPATPTPTATLTHKATVAASYTLVGCMAEPTSARALSHKTTLDSKTTANEGCAAACGGSRYFGTEYGGECYCGSFVNGGARPAPLTECNMPCGGDAYQYCGGSDRLELYENNNATGGTPQQPPTVADFVLVGCRTEGNGTRALSGRAAAADDMSNGKCAGFCGGATFFGTEYGLQRLKSALWFAIGQMVDDESLRRDLNATPQFIGALTELVWTQIENVAVDLESFCHHAGRSTVTTADVLLLARKNSDLLTLMRAFVEERKGERGGVGRD</sequence>
<dbReference type="PRINTS" id="PR00459">
    <property type="entry name" value="ASPEROXIDASE"/>
</dbReference>
<feature type="chain" id="PRO_5012903198" description="WSC domain-containing protein" evidence="14">
    <location>
        <begin position="22"/>
        <end position="948"/>
    </location>
</feature>
<keyword evidence="4" id="KW-0575">Peroxidase</keyword>
<dbReference type="AlphaFoldDB" id="A0A2C5ZJA1"/>